<reference evidence="1" key="1">
    <citation type="submission" date="2020-02" db="EMBL/GenBank/DDBJ databases">
        <title>Genome sequencing of the panga catfish, Pangasius djambal.</title>
        <authorList>
            <person name="Wen M."/>
            <person name="Zahm M."/>
            <person name="Roques C."/>
            <person name="Cabau C."/>
            <person name="Klopp C."/>
            <person name="Donnadieu C."/>
            <person name="Jouanno E."/>
            <person name="Avarre J.-C."/>
            <person name="Campet M."/>
            <person name="Ha T."/>
            <person name="Dugue R."/>
            <person name="Lampietro C."/>
            <person name="Louis A."/>
            <person name="Herpin A."/>
            <person name="Echchiki A."/>
            <person name="Berthelot C."/>
            <person name="Parey E."/>
            <person name="Roest-Crollius H."/>
            <person name="Braasch I."/>
            <person name="Postlethwait J.H."/>
            <person name="Bobe J."/>
            <person name="Montfort J."/>
            <person name="Bouchez O."/>
            <person name="Begum T."/>
            <person name="Schartl M."/>
            <person name="Gustiano R."/>
            <person name="Guiguen Y."/>
        </authorList>
    </citation>
    <scope>NUCLEOTIDE SEQUENCE</scope>
    <source>
        <strain evidence="1">Pdj_M5554</strain>
    </source>
</reference>
<evidence type="ECO:0000313" key="1">
    <source>
        <dbReference type="EMBL" id="MCJ8732224.1"/>
    </source>
</evidence>
<comment type="caution">
    <text evidence="1">The sequence shown here is derived from an EMBL/GenBank/DDBJ whole genome shotgun (WGS) entry which is preliminary data.</text>
</comment>
<organism evidence="1 2">
    <name type="scientific">Pangasius djambal</name>
    <dbReference type="NCBI Taxonomy" id="1691987"/>
    <lineage>
        <taxon>Eukaryota</taxon>
        <taxon>Metazoa</taxon>
        <taxon>Chordata</taxon>
        <taxon>Craniata</taxon>
        <taxon>Vertebrata</taxon>
        <taxon>Euteleostomi</taxon>
        <taxon>Actinopterygii</taxon>
        <taxon>Neopterygii</taxon>
        <taxon>Teleostei</taxon>
        <taxon>Ostariophysi</taxon>
        <taxon>Siluriformes</taxon>
        <taxon>Pangasiidae</taxon>
        <taxon>Pangasius</taxon>
    </lineage>
</organism>
<keyword evidence="2" id="KW-1185">Reference proteome</keyword>
<name>A0ACC5Y981_9TELE</name>
<sequence>MKTEETSFVDLLFKGELEAVTRGLEDGLYSWEELDQPHNAQGSTPLISACQMGLDMVMHFLLERGADATLCNHSNQTALHVSQPDLQKELLAAMLRPLAHRAQLLEVAWVGDIHTLQRLLFETDSVDVNIQNQNGLTPLMLAVRDVDLFEGFQGTMGWEYDPPKVAKTLLSQSANMDIQDRKGCTVLTYVSQIKSSMKDELLQIILEHQTQSVPTHVKPEFHFPGERCNNSHSLSSPHVFSTLASMRDVEETYAYIAVQDHHKNSHQDKIIALCFRSAMEPKMNSKATGWKTLPSLRERNKCWTNFGILYPTSDVPMKTSLVTIPPRLTEKTKAILKTPLVPHFSQLSQSAPSLAVLDASFLLQVQTNIHNRLSTSDVNGQRDPLPVPCPRAPKHLAPLDQEYRDGHVLSNFQCALAPQPTSLLSFGSRETRERFSRLNSRGSRGRGSEESSYSSQSSLDEEEEEKEKNSPQQTRQMFGSIEREPHTALRSPSTAQKLMNSGITEHSNSNKPMAMKSKFMRHQKPEAQTMKNSVTEFSKIVKRFERTLGTQQKSEALDACEENRTTYPVDVPKMNKSVELTGGLSNEPDEPKDMVTDGRPAHGDGQSSFFVDTEQHHVSPVNIALHPAQAKTSKTDKTTRAEEIKCRSSHTNQTINILDQINTRRDYGKPKRNRKNQSSQVANKEMALIGNVISEKSSNKSDWPKIAPINHGPKFKDVPLNRRRTPESLHQGRLSGTKKISNKPQSQKQFLNRDTKKTTRQGLGRLGILGTQRTKSSLDCVSYRDMFLEIHQADEGPAIFEMFATPIYENLRAGSSVDRPKQVQSAPQFKRQLNGQQRAQKPAAGNRRKQKCTTSKCKQRKRKEIQPPEPQSHDQVIDSKQNNASVIPGTEGNNQIRKHKILTTEEDERHGSDIRLQTGCSPVLSMIREVPSDTDIRTAFHNQQGDLPSSFQSHRSLYLSMQFLQLNTGDHNNNKGDVISNVVEDSIAVQLPSQPLINTWTTDRTKSPVYQRFLDEVGEGPVTDDLLKRLAEELISLEEREVESLKPLNPEMTNDASRKFKDIFSEQVSPLDNLFRTERSSVDETITWTKGEILGRGAYGTVYCGLTSQGQLIAVKQVTLDVSNSETAEKEYDRLEREVDLLKNLHHQNIVGFLGTALSGNIISILMEYIPGGSISNVLNRFGPLPEKVFALYTSQILEGVVYLHDNKVIHRDLKGNNIMLMPSGVIKLIDFGCARRLNCLTHSGSRSDFLKSVHGTPYWMAPEVINETGHGKKSDIWSIGCTVFEMATGKPPLAHMGKMAALFYIGAKKGLMPSLPDDFSEEAKGFVQACLTNDQKLRPSAADLLRHPFVFHLRHSTSSKPTNIHR</sequence>
<dbReference type="Proteomes" id="UP000830395">
    <property type="component" value="Chromosome 5"/>
</dbReference>
<gene>
    <name evidence="1" type="ORF">PDJAM_G00208800</name>
</gene>
<protein>
    <submittedName>
        <fullName evidence="1">Uncharacterized protein</fullName>
    </submittedName>
</protein>
<evidence type="ECO:0000313" key="2">
    <source>
        <dbReference type="Proteomes" id="UP000830395"/>
    </source>
</evidence>
<dbReference type="EMBL" id="CM040979">
    <property type="protein sequence ID" value="MCJ8732224.1"/>
    <property type="molecule type" value="Genomic_DNA"/>
</dbReference>
<accession>A0ACC5Y981</accession>
<proteinExistence type="predicted"/>